<feature type="region of interest" description="Disordered" evidence="2">
    <location>
        <begin position="272"/>
        <end position="308"/>
    </location>
</feature>
<feature type="region of interest" description="Disordered" evidence="2">
    <location>
        <begin position="178"/>
        <end position="211"/>
    </location>
</feature>
<dbReference type="GO" id="GO:0033565">
    <property type="term" value="C:ESCRT-0 complex"/>
    <property type="evidence" value="ECO:0007669"/>
    <property type="project" value="TreeGrafter"/>
</dbReference>
<evidence type="ECO:0000256" key="1">
    <source>
        <dbReference type="ARBA" id="ARBA00022443"/>
    </source>
</evidence>
<feature type="compositionally biased region" description="Basic and acidic residues" evidence="2">
    <location>
        <begin position="200"/>
        <end position="211"/>
    </location>
</feature>
<keyword evidence="1" id="KW-0728">SH3 domain</keyword>
<accession>A0A6C0EZT6</accession>
<feature type="domain" description="SH3" evidence="3">
    <location>
        <begin position="211"/>
        <end position="275"/>
    </location>
</feature>
<name>A0A6C0EZT6_9ZZZZ</name>
<proteinExistence type="predicted"/>
<dbReference type="InterPro" id="IPR050670">
    <property type="entry name" value="STAM"/>
</dbReference>
<feature type="compositionally biased region" description="Pro residues" evidence="2">
    <location>
        <begin position="185"/>
        <end position="199"/>
    </location>
</feature>
<evidence type="ECO:0000313" key="4">
    <source>
        <dbReference type="EMBL" id="QHT33973.1"/>
    </source>
</evidence>
<dbReference type="PANTHER" id="PTHR45929">
    <property type="entry name" value="JAK PATHWAY SIGNAL TRANSDUCTION ADAPTOR MOLECULE"/>
    <property type="match status" value="1"/>
</dbReference>
<dbReference type="AlphaFoldDB" id="A0A6C0EZT6"/>
<dbReference type="GO" id="GO:0043328">
    <property type="term" value="P:protein transport to vacuole involved in ubiquitin-dependent protein catabolic process via the multivesicular body sorting pathway"/>
    <property type="evidence" value="ECO:0007669"/>
    <property type="project" value="TreeGrafter"/>
</dbReference>
<dbReference type="PANTHER" id="PTHR45929:SF3">
    <property type="entry name" value="JAK PATHWAY SIGNAL TRANSDUCTION ADAPTOR MOLECULE"/>
    <property type="match status" value="1"/>
</dbReference>
<reference evidence="4" key="1">
    <citation type="journal article" date="2020" name="Nature">
        <title>Giant virus diversity and host interactions through global metagenomics.</title>
        <authorList>
            <person name="Schulz F."/>
            <person name="Roux S."/>
            <person name="Paez-Espino D."/>
            <person name="Jungbluth S."/>
            <person name="Walsh D.A."/>
            <person name="Denef V.J."/>
            <person name="McMahon K.D."/>
            <person name="Konstantinidis K.T."/>
            <person name="Eloe-Fadrosh E.A."/>
            <person name="Kyrpides N.C."/>
            <person name="Woyke T."/>
        </authorList>
    </citation>
    <scope>NUCLEOTIDE SEQUENCE</scope>
    <source>
        <strain evidence="4">GVMAG-M-3300009161-52</strain>
    </source>
</reference>
<dbReference type="Gene3D" id="2.30.30.40">
    <property type="entry name" value="SH3 Domains"/>
    <property type="match status" value="1"/>
</dbReference>
<dbReference type="EMBL" id="MN738981">
    <property type="protein sequence ID" value="QHT33973.1"/>
    <property type="molecule type" value="Genomic_DNA"/>
</dbReference>
<dbReference type="PROSITE" id="PS50002">
    <property type="entry name" value="SH3"/>
    <property type="match status" value="1"/>
</dbReference>
<organism evidence="4">
    <name type="scientific">viral metagenome</name>
    <dbReference type="NCBI Taxonomy" id="1070528"/>
    <lineage>
        <taxon>unclassified sequences</taxon>
        <taxon>metagenomes</taxon>
        <taxon>organismal metagenomes</taxon>
    </lineage>
</organism>
<dbReference type="InterPro" id="IPR001452">
    <property type="entry name" value="SH3_domain"/>
</dbReference>
<dbReference type="SMART" id="SM00326">
    <property type="entry name" value="SH3"/>
    <property type="match status" value="1"/>
</dbReference>
<dbReference type="PRINTS" id="PR00452">
    <property type="entry name" value="SH3DOMAIN"/>
</dbReference>
<sequence>MENSQPWLDLGMNEEQYYKMMKQSQINETERLEAAKLGMTREQYNKYKEIISNSVSDKYEYELRDMMHEMSKSVAATQRDPTIHKKKITCEDIRSKITEYININGKKKMIELFKIMINDPVNGLISKEYDTLIELFNSANDISKLITLNNLIDKLCSDVTHGGTDFIKNLDKQLDMEPGQTAAPIPAPRPAPIPAPRPRPAPEPRHNQFENKGEKYKALYDYHADENGELSFKEGEILTLKKNSIISINPNWPEVINENDQNGLVPLNYLQKITSGGSRSKSKKNKSNKSKSKKNHRNHKNKKSSKRK</sequence>
<dbReference type="InterPro" id="IPR036028">
    <property type="entry name" value="SH3-like_dom_sf"/>
</dbReference>
<evidence type="ECO:0000256" key="2">
    <source>
        <dbReference type="SAM" id="MobiDB-lite"/>
    </source>
</evidence>
<dbReference type="Pfam" id="PF14604">
    <property type="entry name" value="SH3_9"/>
    <property type="match status" value="1"/>
</dbReference>
<dbReference type="SUPFAM" id="SSF50044">
    <property type="entry name" value="SH3-domain"/>
    <property type="match status" value="1"/>
</dbReference>
<protein>
    <recommendedName>
        <fullName evidence="3">SH3 domain-containing protein</fullName>
    </recommendedName>
</protein>
<feature type="compositionally biased region" description="Basic residues" evidence="2">
    <location>
        <begin position="280"/>
        <end position="308"/>
    </location>
</feature>
<dbReference type="CDD" id="cd00174">
    <property type="entry name" value="SH3"/>
    <property type="match status" value="1"/>
</dbReference>
<evidence type="ECO:0000259" key="3">
    <source>
        <dbReference type="PROSITE" id="PS50002"/>
    </source>
</evidence>